<evidence type="ECO:0000313" key="8">
    <source>
        <dbReference type="EMBL" id="MBW0126282.1"/>
    </source>
</evidence>
<reference evidence="8 9" key="1">
    <citation type="submission" date="2020-11" db="EMBL/GenBank/DDBJ databases">
        <title>Pseudonocardia abyssalis sp. nov. and Pseudonocardia oceani sp. nov., description and phylogenomic analysis of two novel actinomycetes isolated from the deep Southern Ocean.</title>
        <authorList>
            <person name="Parra J."/>
        </authorList>
    </citation>
    <scope>NUCLEOTIDE SEQUENCE [LARGE SCALE GENOMIC DNA]</scope>
    <source>
        <strain evidence="9">KRD185</strain>
    </source>
</reference>
<evidence type="ECO:0000256" key="1">
    <source>
        <dbReference type="ARBA" id="ARBA00022741"/>
    </source>
</evidence>
<keyword evidence="5" id="KW-0804">Transcription</keyword>
<feature type="region of interest" description="Disordered" evidence="6">
    <location>
        <begin position="319"/>
        <end position="347"/>
    </location>
</feature>
<dbReference type="Pfam" id="PF01590">
    <property type="entry name" value="GAF"/>
    <property type="match status" value="1"/>
</dbReference>
<evidence type="ECO:0000256" key="5">
    <source>
        <dbReference type="ARBA" id="ARBA00023163"/>
    </source>
</evidence>
<protein>
    <submittedName>
        <fullName evidence="8">GAF domain-containing protein</fullName>
    </submittedName>
</protein>
<dbReference type="Pfam" id="PF02954">
    <property type="entry name" value="HTH_8"/>
    <property type="match status" value="1"/>
</dbReference>
<organism evidence="8 9">
    <name type="scientific">Pseudonocardia oceani</name>
    <dbReference type="NCBI Taxonomy" id="2792013"/>
    <lineage>
        <taxon>Bacteria</taxon>
        <taxon>Bacillati</taxon>
        <taxon>Actinomycetota</taxon>
        <taxon>Actinomycetes</taxon>
        <taxon>Pseudonocardiales</taxon>
        <taxon>Pseudonocardiaceae</taxon>
        <taxon>Pseudonocardia</taxon>
    </lineage>
</organism>
<evidence type="ECO:0000256" key="6">
    <source>
        <dbReference type="SAM" id="MobiDB-lite"/>
    </source>
</evidence>
<dbReference type="InterPro" id="IPR002197">
    <property type="entry name" value="HTH_Fis"/>
</dbReference>
<keyword evidence="4" id="KW-0238">DNA-binding</keyword>
<keyword evidence="9" id="KW-1185">Reference proteome</keyword>
<keyword evidence="1" id="KW-0547">Nucleotide-binding</keyword>
<feature type="domain" description="Sigma-54 factor interaction" evidence="7">
    <location>
        <begin position="465"/>
        <end position="527"/>
    </location>
</feature>
<sequence length="600" mass="64682">MPIESTPISDTTKPMHRHQPDHARTRRALERLLEQGLLATPVAGCGVREVIERSWRRCVGAEVPVGRHDIPYVADVTDLQPRLHAAASPVLDRLGDDLGDARVAMFLSDDQGRIIMRRVGESQQRRIFDNSCAAEGFDFSESSMGTNGLGTVARERRPLLIHGSEHYSELLGPLTCAGTPIFEPFTRQLVGTFALACRTGDASALMPAMATDVGRQIEGNLTAMLGAHERTLIHAYLLATRTDRQPVIVVTESTAFANTAGVVHVTPEAHALLWCDLAESGLRAGKHRRAVRLPGGLCDALVERVDGVGPTGPAFCVRLLGSPRSPDPPLPPDRRRPRRNAAAPAALHPVPDIADQLRSAVGFREVLAVDGPRGSGKLTAATAALTEATGVPPLMIDLARAECPESLAETGAAAVVLHHVHDAPSEHLRRIRTAIEDAGVPIALTVDLDVADQDAAAVVAVLCTTVRLPSLLEMSAEVPRLVTRIVAGLPDRQRDTRFSSDALQALMRWTWPGNLAELRRTIEQLARRNPGRSISTVDLPPRMQQAPLRGRGMIETAEREAIVAALRQASGNRTKAAAALGIGRTTLYRKLQEYRIPASG</sequence>
<evidence type="ECO:0000259" key="7">
    <source>
        <dbReference type="PROSITE" id="PS50045"/>
    </source>
</evidence>
<dbReference type="RefSeq" id="WP_218589687.1">
    <property type="nucleotide sequence ID" value="NZ_JADQDF010000001.1"/>
</dbReference>
<evidence type="ECO:0000256" key="3">
    <source>
        <dbReference type="ARBA" id="ARBA00023015"/>
    </source>
</evidence>
<proteinExistence type="predicted"/>
<evidence type="ECO:0000256" key="4">
    <source>
        <dbReference type="ARBA" id="ARBA00023125"/>
    </source>
</evidence>
<comment type="caution">
    <text evidence="8">The sequence shown here is derived from an EMBL/GenBank/DDBJ whole genome shotgun (WGS) entry which is preliminary data.</text>
</comment>
<dbReference type="EMBL" id="JADQDF010000001">
    <property type="protein sequence ID" value="MBW0126282.1"/>
    <property type="molecule type" value="Genomic_DNA"/>
</dbReference>
<evidence type="ECO:0000313" key="9">
    <source>
        <dbReference type="Proteomes" id="UP000694300"/>
    </source>
</evidence>
<dbReference type="PANTHER" id="PTHR32071">
    <property type="entry name" value="TRANSCRIPTIONAL REGULATORY PROTEIN"/>
    <property type="match status" value="1"/>
</dbReference>
<dbReference type="Pfam" id="PF25601">
    <property type="entry name" value="AAA_lid_14"/>
    <property type="match status" value="1"/>
</dbReference>
<gene>
    <name evidence="8" type="ORF">I4I82_01050</name>
</gene>
<dbReference type="InterPro" id="IPR003018">
    <property type="entry name" value="GAF"/>
</dbReference>
<accession>A0ABS6U211</accession>
<dbReference type="InterPro" id="IPR058031">
    <property type="entry name" value="AAA_lid_NorR"/>
</dbReference>
<keyword evidence="2" id="KW-0067">ATP-binding</keyword>
<dbReference type="PANTHER" id="PTHR32071:SF122">
    <property type="entry name" value="SIGMA FACTOR"/>
    <property type="match status" value="1"/>
</dbReference>
<name>A0ABS6U211_9PSEU</name>
<dbReference type="PROSITE" id="PS50045">
    <property type="entry name" value="SIGMA54_INTERACT_4"/>
    <property type="match status" value="1"/>
</dbReference>
<feature type="region of interest" description="Disordered" evidence="6">
    <location>
        <begin position="1"/>
        <end position="23"/>
    </location>
</feature>
<dbReference type="InterPro" id="IPR002078">
    <property type="entry name" value="Sigma_54_int"/>
</dbReference>
<keyword evidence="3" id="KW-0805">Transcription regulation</keyword>
<evidence type="ECO:0000256" key="2">
    <source>
        <dbReference type="ARBA" id="ARBA00022840"/>
    </source>
</evidence>
<feature type="compositionally biased region" description="Polar residues" evidence="6">
    <location>
        <begin position="1"/>
        <end position="12"/>
    </location>
</feature>
<dbReference type="Proteomes" id="UP000694300">
    <property type="component" value="Unassembled WGS sequence"/>
</dbReference>